<evidence type="ECO:0008006" key="3">
    <source>
        <dbReference type="Google" id="ProtNLM"/>
    </source>
</evidence>
<evidence type="ECO:0000313" key="2">
    <source>
        <dbReference type="EMBL" id="CAD9202936.1"/>
    </source>
</evidence>
<dbReference type="InterPro" id="IPR027443">
    <property type="entry name" value="IPNS-like_sf"/>
</dbReference>
<name>A0A7S1SLY3_9CHLO</name>
<protein>
    <recommendedName>
        <fullName evidence="3">Isopenicillin N synthase-like Fe(2+) 2OG dioxygenase domain-containing protein</fullName>
    </recommendedName>
</protein>
<reference evidence="2" key="1">
    <citation type="submission" date="2021-01" db="EMBL/GenBank/DDBJ databases">
        <authorList>
            <person name="Corre E."/>
            <person name="Pelletier E."/>
            <person name="Niang G."/>
            <person name="Scheremetjew M."/>
            <person name="Finn R."/>
            <person name="Kale V."/>
            <person name="Holt S."/>
            <person name="Cochrane G."/>
            <person name="Meng A."/>
            <person name="Brown T."/>
            <person name="Cohen L."/>
        </authorList>
    </citation>
    <scope>NUCLEOTIDE SEQUENCE</scope>
    <source>
        <strain evidence="2">PLY429</strain>
    </source>
</reference>
<dbReference type="SUPFAM" id="SSF51197">
    <property type="entry name" value="Clavaminate synthase-like"/>
    <property type="match status" value="1"/>
</dbReference>
<proteinExistence type="predicted"/>
<gene>
    <name evidence="2" type="ORF">TCHU04912_LOCUS5169</name>
</gene>
<feature type="compositionally biased region" description="Polar residues" evidence="1">
    <location>
        <begin position="95"/>
        <end position="110"/>
    </location>
</feature>
<dbReference type="Gene3D" id="2.60.120.330">
    <property type="entry name" value="B-lactam Antibiotic, Isopenicillin N Synthase, Chain"/>
    <property type="match status" value="1"/>
</dbReference>
<dbReference type="EMBL" id="HBGG01010268">
    <property type="protein sequence ID" value="CAD9202936.1"/>
    <property type="molecule type" value="Transcribed_RNA"/>
</dbReference>
<feature type="region of interest" description="Disordered" evidence="1">
    <location>
        <begin position="95"/>
        <end position="118"/>
    </location>
</feature>
<organism evidence="2">
    <name type="scientific">Tetraselmis chuii</name>
    <dbReference type="NCBI Taxonomy" id="63592"/>
    <lineage>
        <taxon>Eukaryota</taxon>
        <taxon>Viridiplantae</taxon>
        <taxon>Chlorophyta</taxon>
        <taxon>core chlorophytes</taxon>
        <taxon>Chlorodendrophyceae</taxon>
        <taxon>Chlorodendrales</taxon>
        <taxon>Chlorodendraceae</taxon>
        <taxon>Tetraselmis</taxon>
    </lineage>
</organism>
<evidence type="ECO:0000256" key="1">
    <source>
        <dbReference type="SAM" id="MobiDB-lite"/>
    </source>
</evidence>
<dbReference type="AlphaFoldDB" id="A0A7S1SLY3"/>
<feature type="region of interest" description="Disordered" evidence="1">
    <location>
        <begin position="321"/>
        <end position="341"/>
    </location>
</feature>
<accession>A0A7S1SLY3</accession>
<feature type="compositionally biased region" description="Basic and acidic residues" evidence="1">
    <location>
        <begin position="324"/>
        <end position="338"/>
    </location>
</feature>
<sequence>MSDTTICDSPTGERGPATIMYTDLLRLSEHSVSIKLAEGVSNEGFLIVDLGAKLADILRRPMPATKSLLSYLRKQDPGISWTGVVEWGKYATSEPHSSQRANKDCQTATPRVTAPVHKSHSSASKGVWPYSQVGIYRDRAQLRLARPGRYSESVDCVLADQLLSSSGILHQVAASFLAHFCSANNVKSHEELYDSDSTVLDAFHYPTGAPARTRVVGGETVTVHPCPAHVDTGLVTVVVDDCPGLEVYLPTKDQWQKVIMTPNQVAVLVNRDLVALLRGEQSLAPTRYRVTRPDTAADSGVKDGRLCLTYEIRTSPAGAQRINGDVKGKSGQQKRGEAAGKGQCAIC</sequence>